<dbReference type="InterPro" id="IPR047211">
    <property type="entry name" value="POXB-like"/>
</dbReference>
<dbReference type="Gene3D" id="3.40.50.970">
    <property type="match status" value="2"/>
</dbReference>
<comment type="domain">
    <text evidence="3">Has 4 domains; the Pyr domain which binds the pyrimidine moiety of the thiamine pyrophosphate cofactor, the FAD-binding domain, the PP-binding domain which binds the pyrophosphate portion of thiamine pyrophosphate and the C-terminal membrane binding region. The C-terminus is held closely against the rest of the protein and covers the active site; during activation it unfolds from the rest of the protein and forms an amphipathic helix upon membrane binding, exposing the active site.</text>
</comment>
<feature type="domain" description="Thiamine pyrophosphate enzyme N-terminal TPP-binding" evidence="7">
    <location>
        <begin position="5"/>
        <end position="116"/>
    </location>
</feature>
<dbReference type="EMBL" id="BPQH01000003">
    <property type="protein sequence ID" value="GJD48601.1"/>
    <property type="molecule type" value="Genomic_DNA"/>
</dbReference>
<dbReference type="SUPFAM" id="SSF52518">
    <property type="entry name" value="Thiamin diphosphate-binding fold (THDP-binding)"/>
    <property type="match status" value="2"/>
</dbReference>
<gene>
    <name evidence="3 8" type="primary">poxB</name>
    <name evidence="8" type="ORF">OPKNFCMD_1324</name>
</gene>
<comment type="caution">
    <text evidence="8">The sequence shown here is derived from an EMBL/GenBank/DDBJ whole genome shotgun (WGS) entry which is preliminary data.</text>
</comment>
<feature type="binding site" evidence="3">
    <location>
        <begin position="411"/>
        <end position="413"/>
    </location>
    <ligand>
        <name>thiamine diphosphate</name>
        <dbReference type="ChEBI" id="CHEBI:58937"/>
    </ligand>
</feature>
<dbReference type="PANTHER" id="PTHR42981:SF2">
    <property type="entry name" value="PYRUVATE DEHYDROGENASE [UBIQUINONE]"/>
    <property type="match status" value="1"/>
</dbReference>
<name>A0ABQ4QTE7_9HYPH</name>
<proteinExistence type="inferred from homology"/>
<keyword evidence="3" id="KW-0479">Metal-binding</keyword>
<keyword evidence="3" id="KW-0830">Ubiquinone</keyword>
<keyword evidence="3" id="KW-0446">Lipid-binding</keyword>
<dbReference type="Pfam" id="PF02776">
    <property type="entry name" value="TPP_enzyme_N"/>
    <property type="match status" value="1"/>
</dbReference>
<feature type="binding site" evidence="3">
    <location>
        <position position="51"/>
    </location>
    <ligand>
        <name>thiamine diphosphate</name>
        <dbReference type="ChEBI" id="CHEBI:58937"/>
    </ligand>
</feature>
<keyword evidence="3" id="KW-0274">FAD</keyword>
<comment type="cofactor">
    <cofactor evidence="3">
        <name>FAD</name>
        <dbReference type="ChEBI" id="CHEBI:57692"/>
    </cofactor>
    <text evidence="3">Binds 1 FAD per subunit.</text>
</comment>
<comment type="caution">
    <text evidence="3">Lacks conserved residue(s) required for the propagation of feature annotation.</text>
</comment>
<keyword evidence="3" id="KW-0285">Flavoprotein</keyword>
<dbReference type="PROSITE" id="PS00187">
    <property type="entry name" value="TPP_ENZYMES"/>
    <property type="match status" value="1"/>
</dbReference>
<keyword evidence="3" id="KW-0460">Magnesium</keyword>
<feature type="binding site" evidence="3">
    <location>
        <position position="295"/>
    </location>
    <ligand>
        <name>FAD</name>
        <dbReference type="ChEBI" id="CHEBI:57692"/>
    </ligand>
</feature>
<comment type="cofactor">
    <cofactor evidence="3">
        <name>Mg(2+)</name>
        <dbReference type="ChEBI" id="CHEBI:18420"/>
    </cofactor>
    <text evidence="3">Binds 1 Mg(2+) ion per subunit.</text>
</comment>
<evidence type="ECO:0000256" key="3">
    <source>
        <dbReference type="HAMAP-Rule" id="MF_00850"/>
    </source>
</evidence>
<dbReference type="Proteomes" id="UP001055167">
    <property type="component" value="Unassembled WGS sequence"/>
</dbReference>
<keyword evidence="3" id="KW-0560">Oxidoreductase</keyword>
<accession>A0ABQ4QTE7</accession>
<feature type="binding site" evidence="3">
    <location>
        <begin position="438"/>
        <end position="440"/>
    </location>
    <ligand>
        <name>thiamine diphosphate</name>
        <dbReference type="ChEBI" id="CHEBI:58937"/>
    </ligand>
</feature>
<evidence type="ECO:0000259" key="6">
    <source>
        <dbReference type="Pfam" id="PF02775"/>
    </source>
</evidence>
<evidence type="ECO:0000259" key="7">
    <source>
        <dbReference type="Pfam" id="PF02776"/>
    </source>
</evidence>
<feature type="binding site" evidence="3">
    <location>
        <position position="438"/>
    </location>
    <ligand>
        <name>Mg(2+)</name>
        <dbReference type="ChEBI" id="CHEBI:18420"/>
    </ligand>
</feature>
<feature type="binding site" evidence="3">
    <location>
        <begin position="277"/>
        <end position="281"/>
    </location>
    <ligand>
        <name>FAD</name>
        <dbReference type="ChEBI" id="CHEBI:57692"/>
    </ligand>
</feature>
<dbReference type="CDD" id="cd02014">
    <property type="entry name" value="TPP_POX"/>
    <property type="match status" value="1"/>
</dbReference>
<reference evidence="8" key="1">
    <citation type="journal article" date="2021" name="Front. Microbiol.">
        <title>Comprehensive Comparative Genomics and Phenotyping of Methylobacterium Species.</title>
        <authorList>
            <person name="Alessa O."/>
            <person name="Ogura Y."/>
            <person name="Fujitani Y."/>
            <person name="Takami H."/>
            <person name="Hayashi T."/>
            <person name="Sahin N."/>
            <person name="Tani A."/>
        </authorList>
    </citation>
    <scope>NUCLEOTIDE SEQUENCE</scope>
    <source>
        <strain evidence="8">KCTC 52305</strain>
    </source>
</reference>
<comment type="similarity">
    <text evidence="1 3 4">Belongs to the TPP enzyme family.</text>
</comment>
<comment type="subunit">
    <text evidence="3">Homotetramer.</text>
</comment>
<dbReference type="InterPro" id="IPR029035">
    <property type="entry name" value="DHS-like_NAD/FAD-binding_dom"/>
</dbReference>
<keyword evidence="2 3" id="KW-0786">Thiamine pyrophosphate</keyword>
<keyword evidence="3" id="KW-0547">Nucleotide-binding</keyword>
<evidence type="ECO:0000259" key="5">
    <source>
        <dbReference type="Pfam" id="PF00205"/>
    </source>
</evidence>
<evidence type="ECO:0000256" key="4">
    <source>
        <dbReference type="RuleBase" id="RU362132"/>
    </source>
</evidence>
<feature type="binding site" evidence="3">
    <location>
        <position position="465"/>
    </location>
    <ligand>
        <name>Mg(2+)</name>
        <dbReference type="ChEBI" id="CHEBI:18420"/>
    </ligand>
</feature>
<dbReference type="NCBIfam" id="NF006591">
    <property type="entry name" value="PRK09124.1"/>
    <property type="match status" value="1"/>
</dbReference>
<organism evidence="8 9">
    <name type="scientific">Methylobacterium crusticola</name>
    <dbReference type="NCBI Taxonomy" id="1697972"/>
    <lineage>
        <taxon>Bacteria</taxon>
        <taxon>Pseudomonadati</taxon>
        <taxon>Pseudomonadota</taxon>
        <taxon>Alphaproteobacteria</taxon>
        <taxon>Hyphomicrobiales</taxon>
        <taxon>Methylobacteriaceae</taxon>
        <taxon>Methylobacterium</taxon>
    </lineage>
</organism>
<keyword evidence="3 8" id="KW-0670">Pyruvate</keyword>
<feature type="region of interest" description="Membrane-binding domain" evidence="3">
    <location>
        <begin position="536"/>
        <end position="577"/>
    </location>
</feature>
<dbReference type="EC" id="1.2.5.1" evidence="3"/>
<comment type="activity regulation">
    <text evidence="3">The C-terminus inhibits activity; it has to move for the enzyme to be active. Activated by lipid-binding, which occurs via the C-terminus.</text>
</comment>
<evidence type="ECO:0000256" key="1">
    <source>
        <dbReference type="ARBA" id="ARBA00007812"/>
    </source>
</evidence>
<dbReference type="RefSeq" id="WP_128562735.1">
    <property type="nucleotide sequence ID" value="NZ_BPQH01000003.1"/>
</dbReference>
<dbReference type="SUPFAM" id="SSF52467">
    <property type="entry name" value="DHS-like NAD/FAD-binding domain"/>
    <property type="match status" value="1"/>
</dbReference>
<dbReference type="Gene3D" id="3.40.50.1220">
    <property type="entry name" value="TPP-binding domain"/>
    <property type="match status" value="1"/>
</dbReference>
<dbReference type="Pfam" id="PF00205">
    <property type="entry name" value="TPP_enzyme_M"/>
    <property type="match status" value="1"/>
</dbReference>
<dbReference type="InterPro" id="IPR047210">
    <property type="entry name" value="TPP_PYR_POXB-like"/>
</dbReference>
<dbReference type="CDD" id="cd07039">
    <property type="entry name" value="TPP_PYR_POX"/>
    <property type="match status" value="1"/>
</dbReference>
<keyword evidence="9" id="KW-1185">Reference proteome</keyword>
<feature type="domain" description="Thiamine pyrophosphate enzyme central" evidence="5">
    <location>
        <begin position="194"/>
        <end position="321"/>
    </location>
</feature>
<comment type="cofactor">
    <cofactor evidence="3">
        <name>thiamine diphosphate</name>
        <dbReference type="ChEBI" id="CHEBI:58937"/>
    </cofactor>
    <text evidence="3">Binds 1 thiamine pyrophosphate per subunit.</text>
</comment>
<comment type="catalytic activity">
    <reaction evidence="3">
        <text>a ubiquinone + pyruvate + H2O = a ubiquinol + acetate + CO2</text>
        <dbReference type="Rhea" id="RHEA:27405"/>
        <dbReference type="Rhea" id="RHEA-COMP:9565"/>
        <dbReference type="Rhea" id="RHEA-COMP:9566"/>
        <dbReference type="ChEBI" id="CHEBI:15361"/>
        <dbReference type="ChEBI" id="CHEBI:15377"/>
        <dbReference type="ChEBI" id="CHEBI:16389"/>
        <dbReference type="ChEBI" id="CHEBI:16526"/>
        <dbReference type="ChEBI" id="CHEBI:17976"/>
        <dbReference type="ChEBI" id="CHEBI:30089"/>
        <dbReference type="EC" id="1.2.5.1"/>
    </reaction>
</comment>
<feature type="region of interest" description="FAD-binding domain" evidence="3">
    <location>
        <begin position="186"/>
        <end position="337"/>
    </location>
</feature>
<sequence length="578" mass="61197">MSTSTVADLIAETLQQVGVARIYGIVGDSLNGLTEALRRRGTIDWVHVRHEEAAAFAAAGEAQVTGRLAVCAGSCGPGNLHLINGLYDAQRTRTPVLAIAAQIPSAEIGGGYFQETHPQTLFQECSVYCELVSDPAQMPYVLENAIRAAVGRRGVAVVVVPGDVALRPAPRRGIAPNAGLLPPVPVVTPGEAELDALARLLDGAERVTLFCGRGCAGARAGLMRLAETLKSPIVHALGGKEHVEFDNPYDVGMTGFIGFASGYEAMHACDVLLMLGTDFPYKQFLPADARIAQVDIRPENLGRRCRLDLGLVGDVGATIAGLLPRLTPRTDRAHLDDSLARYRRARQGLDQLAQGTPGRTPIHPQYLARLVSEAAADDAVFTFDVGTPTIWAARYLTMNGRRRLVGSLSHGSMANALPQALGVQAAQPGRQVVSLSGDGGFTMLMGDLITLKQMSLPVKVVIFNNGTLGFVALEMKAAGFVELGTALENPDFAAMARAMGIHGVRVEDPGDLPDAVASVLAHDGPALLDVVTATQELSMPPTIGLEQVKGFGLWLIRAVMSGRGDEVVDLARTNLLPR</sequence>
<protein>
    <recommendedName>
        <fullName evidence="3">Pyruvate dehydrogenase [ubiquinone]</fullName>
        <ecNumber evidence="3">1.2.5.1</ecNumber>
    </recommendedName>
    <alternativeName>
        <fullName evidence="3">Pyruvate oxidase</fullName>
        <shortName evidence="3">POX</shortName>
    </alternativeName>
    <alternativeName>
        <fullName evidence="3">Pyruvate:ubiquinone-8 oxidoreductase</fullName>
    </alternativeName>
</protein>
<dbReference type="InterPro" id="IPR000399">
    <property type="entry name" value="TPP-bd_CS"/>
</dbReference>
<feature type="domain" description="Thiamine pyrophosphate enzyme TPP-binding" evidence="6">
    <location>
        <begin position="384"/>
        <end position="530"/>
    </location>
</feature>
<feature type="site" description="Moves into active site upon enzyme activation, plays a role in electron transfer" evidence="3">
    <location>
        <position position="470"/>
    </location>
</feature>
<keyword evidence="3" id="KW-1003">Cell membrane</keyword>
<dbReference type="PANTHER" id="PTHR42981">
    <property type="entry name" value="PYRUVATE DEHYDROGENASE [UBIQUINONE]"/>
    <property type="match status" value="1"/>
</dbReference>
<dbReference type="InterPro" id="IPR012001">
    <property type="entry name" value="Thiamin_PyroP_enz_TPP-bd_dom"/>
</dbReference>
<dbReference type="InterPro" id="IPR012000">
    <property type="entry name" value="Thiamin_PyroP_enz_cen_dom"/>
</dbReference>
<dbReference type="InterPro" id="IPR029061">
    <property type="entry name" value="THDP-binding"/>
</dbReference>
<dbReference type="InterPro" id="IPR011766">
    <property type="entry name" value="TPP_enzyme_TPP-bd"/>
</dbReference>
<evidence type="ECO:0000313" key="9">
    <source>
        <dbReference type="Proteomes" id="UP001055167"/>
    </source>
</evidence>
<evidence type="ECO:0000313" key="8">
    <source>
        <dbReference type="EMBL" id="GJD48601.1"/>
    </source>
</evidence>
<comment type="subcellular location">
    <subcellularLocation>
        <location evidence="3">Cell membrane</location>
        <topology evidence="3">Peripheral membrane protein</topology>
        <orientation evidence="3">Cytoplasmic side</orientation>
    </subcellularLocation>
</comment>
<dbReference type="Pfam" id="PF02775">
    <property type="entry name" value="TPP_enzyme_C"/>
    <property type="match status" value="1"/>
</dbReference>
<dbReference type="HAMAP" id="MF_00850">
    <property type="entry name" value="POX"/>
    <property type="match status" value="1"/>
</dbReference>
<comment type="function">
    <text evidence="3">A peripheral cell membrane enzyme that catalyzes the oxidative decarboxylation of pyruvate to form acetate and CO(2). It channels electrons from the cytoplasm to the respiratory chain at the cell membrane via ubiquinone.</text>
</comment>
<reference evidence="8" key="2">
    <citation type="submission" date="2021-08" db="EMBL/GenBank/DDBJ databases">
        <authorList>
            <person name="Tani A."/>
            <person name="Ola A."/>
            <person name="Ogura Y."/>
            <person name="Katsura K."/>
            <person name="Hayashi T."/>
        </authorList>
    </citation>
    <scope>NUCLEOTIDE SEQUENCE</scope>
    <source>
        <strain evidence="8">KCTC 52305</strain>
    </source>
</reference>
<dbReference type="InterPro" id="IPR047212">
    <property type="entry name" value="TPP_POXB-like"/>
</dbReference>
<feature type="binding site" evidence="3">
    <location>
        <begin position="465"/>
        <end position="471"/>
    </location>
    <ligand>
        <name>thiamine diphosphate</name>
        <dbReference type="ChEBI" id="CHEBI:58937"/>
    </ligand>
</feature>
<evidence type="ECO:0000256" key="2">
    <source>
        <dbReference type="ARBA" id="ARBA00023052"/>
    </source>
</evidence>
<dbReference type="InterPro" id="IPR044261">
    <property type="entry name" value="Pyruvate_dehydrogenase"/>
</dbReference>
<keyword evidence="3" id="KW-0472">Membrane</keyword>